<comment type="caution">
    <text evidence="7">The sequence shown here is derived from an EMBL/GenBank/DDBJ whole genome shotgun (WGS) entry which is preliminary data.</text>
</comment>
<feature type="domain" description="Peptidase C50" evidence="6">
    <location>
        <begin position="1966"/>
        <end position="2064"/>
    </location>
</feature>
<evidence type="ECO:0000256" key="3">
    <source>
        <dbReference type="ARBA" id="ARBA00022801"/>
    </source>
</evidence>
<evidence type="ECO:0000256" key="4">
    <source>
        <dbReference type="ARBA" id="ARBA00022829"/>
    </source>
</evidence>
<dbReference type="EC" id="3.4.22.49" evidence="2"/>
<keyword evidence="8" id="KW-1185">Reference proteome</keyword>
<dbReference type="GO" id="GO:0044732">
    <property type="term" value="C:mitotic spindle pole body"/>
    <property type="evidence" value="ECO:0007669"/>
    <property type="project" value="TreeGrafter"/>
</dbReference>
<protein>
    <recommendedName>
        <fullName evidence="2">separase</fullName>
        <ecNumber evidence="2">3.4.22.49</ecNumber>
    </recommendedName>
</protein>
<dbReference type="Pfam" id="PF03568">
    <property type="entry name" value="Separin_C"/>
    <property type="match status" value="1"/>
</dbReference>
<accession>A0A8H3YHD2</accession>
<evidence type="ECO:0000256" key="1">
    <source>
        <dbReference type="ARBA" id="ARBA00000451"/>
    </source>
</evidence>
<dbReference type="GO" id="GO:0004197">
    <property type="term" value="F:cysteine-type endopeptidase activity"/>
    <property type="evidence" value="ECO:0007669"/>
    <property type="project" value="InterPro"/>
</dbReference>
<evidence type="ECO:0000313" key="8">
    <source>
        <dbReference type="Proteomes" id="UP000620104"/>
    </source>
</evidence>
<proteinExistence type="predicted"/>
<dbReference type="GO" id="GO:0005634">
    <property type="term" value="C:nucleus"/>
    <property type="evidence" value="ECO:0007669"/>
    <property type="project" value="InterPro"/>
</dbReference>
<evidence type="ECO:0000256" key="5">
    <source>
        <dbReference type="SAM" id="MobiDB-lite"/>
    </source>
</evidence>
<dbReference type="PROSITE" id="PS51700">
    <property type="entry name" value="SEPARIN"/>
    <property type="match status" value="1"/>
</dbReference>
<feature type="region of interest" description="Disordered" evidence="5">
    <location>
        <begin position="34"/>
        <end position="53"/>
    </location>
</feature>
<gene>
    <name evidence="7" type="ORF">NliqN6_6262</name>
</gene>
<dbReference type="GO" id="GO:0051307">
    <property type="term" value="P:meiotic chromosome separation"/>
    <property type="evidence" value="ECO:0007669"/>
    <property type="project" value="TreeGrafter"/>
</dbReference>
<dbReference type="PANTHER" id="PTHR12792">
    <property type="entry name" value="EXTRA SPINDLE POLES 1-RELATED"/>
    <property type="match status" value="1"/>
</dbReference>
<feature type="compositionally biased region" description="Polar residues" evidence="5">
    <location>
        <begin position="38"/>
        <end position="53"/>
    </location>
</feature>
<keyword evidence="4" id="KW-0159">Chromosome partition</keyword>
<dbReference type="PANTHER" id="PTHR12792:SF0">
    <property type="entry name" value="SEPARIN"/>
    <property type="match status" value="1"/>
</dbReference>
<dbReference type="GO" id="GO:0006508">
    <property type="term" value="P:proteolysis"/>
    <property type="evidence" value="ECO:0007669"/>
    <property type="project" value="InterPro"/>
</dbReference>
<sequence>MSKTKTARATAQKSIVIQDAPAFIKDIQAVISPPTAGATPNGNPNGSDASSPAVGSQVEIMKRYISRSLAISAAIAQRVGIYQPEKLHDIAPSASSPLSANDASPRAKDRHEITLAKHLINAGLKILLAVYNSGYRFPSPESGKRSTSGKATWSDDDVLAIVNASVSAFRTLDESQSVLADEDSRKACVDLEKIRMVLASRCWMLGMYAKCLDILVRSQSRILSIIAENEDYDLSGTGMLSDKAEMTTSKQPQTIKARNRILPMVRRTAQPQVRKEFLELLNLPIPYQTRSETGSREGNASFIDANLRVVLVGRLIAAWVSVLGMSLTSNNADTLLQYLQNTASTTKLGILGLAIDFPNIARTQHIFQICVALNKLELALPQLKQVVSLQTVKTCVLALCAGEDKEDGNRAPITYEKAWLTLRSACGKCITGAERETDILRGVDSMIRETINIFLASHTEQDRQKAIGSSEWFSLIEFWVDLGRSLNDVAIIEEASAHLGSRNQKQSTDVPDEFELEKQMSSLSLGREEAQAKIRLALAEFSRLMVVLESMEAKDATKAVIDLPARLQAISESVPLLESQYPETLVKISRSIRALQHRMEILTTESKRWDSGRASSEWIDALNEWLRVLIPFITDILARETTAEVPVKYQVDLAAIAIQAALDLSKRILSLSDFSSHALALDILEQAHNAVSHCRTNSDDKAEWLALLSASFYNRGVTLYLGEFHLPALPFIKRSVEIAQHLLLQHEAAEQKLCADTVAVLAELATQYPKRLELLAACHIKKGDKMNGLATYLTCLATPPRATLDQLTQMAERLPATEAVRAFPGISTLLNRLGSFLQKEALYFDNNFSEVERLLGQCVSQDVYKGIILEYVLDALGAVGHRSEVAAFMCSMCQSLISIYTPDVFPVRRLRVAVRLMELSIASGWDEWDAAEAEATLEAVGEQCKASMVQDQFLRRFQQQYVAQGYLCLAMASYRIPSAGMTFSSHAKRAVSLLQTCIPRSSNKAAAENKTSKPARRIARQSSSSEQSLLPLDNPLRLDQQLENLANTLGVYSHGLHRIEILRLRRGLQRHASEPKSAYVLTTSQLALEYARLGKYKRAESLFNVARAACGQADYRSDLSNNDLAAISLRYALYLAWTGDASNSLEIYEDTRRRHQAPLDKNGPSTTAKIRAKTDAMHLVALSNALLSEISILKNDIAAAARHGATAFRLWNRAVDNLARIAVKYRPDTQPSTKPRIILDDPFGAAAPAQDPQDVKALDEEAAKRTIAATTTESRLSGTHLAYTWSLLESTIRLGQTHLIKGSAKQAEAYAMQAQQLALALNAGIWKAKSSLMLAAIYIKTESLGQAKMALADAKGTLEELNSPESAVCALWLNRLHMKSLEEDEAEHAFQSLLTIIGNVEQSLAEVEQVASTPIKPSTARTPKVSDPALSELRAQGIRQRARQLRLAGNIAGGESLLQQCLNLEFAGTPSVEHKHIMGYLLLSKVLDLFKTDLFLNSVTESSISMPMGAYIPEGQLTEQQAPSAVLAILADAEKAFETYLMDREQTGNVEDVRDAAMSSALLKVYRSSLGQKASALTSDTVNLLDKSCALTLHREMLELIDSQKFGKNDEMLWPSIKEDLRRCTYEPAVSEGDSLDDLCLVKDASAGRVESTQRFECFAKMDADSGEALRRNLPDGWSVVTINLTEDQNTLFISRQQSDREPIVFAISLNRQNKKEEDEEAEFTFLAAITELRAIIESSDDTARNAKNVDTREGRIHWWNTRKTLDKRLETLLRDVEYSWLGAFKTIFNPVDRTAPASLSAFKSALERIFRTALSRQDKTKVNQVRLQASIIECFSSLSSKSDEQEIEDLVYYLLDLYLYNGVPVALAELDIEQLIIDVQSALSTFENDCRNESVSPRPEEHIFLILDRHVQELPWESIPILRGRPISRIPSTRFLLDRLVHFPPALPKDALNEDDTARRHLVNAGDACFILNAAGDLKQTQARFGEWLGGRTESHGWKGIVNRHPSELEVAGVLEKHDLVLYFGHGGMEQYIRSQKIRNLKRCATTMLWGCSSGILKHMGELDRTGTPYNYMLAGCPSLTAMLWDVTDKDVDKMAEAVMQDLRLMPTTDGGVMSDSRKSRSIAQAVGSARNQCKLKYLTGAAAVTYGIPVYIRA</sequence>
<dbReference type="InterPro" id="IPR030397">
    <property type="entry name" value="SEPARIN_core_dom"/>
</dbReference>
<organism evidence="7 8">
    <name type="scientific">Naganishia liquefaciens</name>
    <dbReference type="NCBI Taxonomy" id="104408"/>
    <lineage>
        <taxon>Eukaryota</taxon>
        <taxon>Fungi</taxon>
        <taxon>Dikarya</taxon>
        <taxon>Basidiomycota</taxon>
        <taxon>Agaricomycotina</taxon>
        <taxon>Tremellomycetes</taxon>
        <taxon>Filobasidiales</taxon>
        <taxon>Filobasidiaceae</taxon>
        <taxon>Naganishia</taxon>
    </lineage>
</organism>
<dbReference type="EMBL" id="BLZA01000049">
    <property type="protein sequence ID" value="GHJ89860.1"/>
    <property type="molecule type" value="Genomic_DNA"/>
</dbReference>
<feature type="region of interest" description="Disordered" evidence="5">
    <location>
        <begin position="1004"/>
        <end position="1027"/>
    </location>
</feature>
<evidence type="ECO:0000256" key="2">
    <source>
        <dbReference type="ARBA" id="ARBA00012489"/>
    </source>
</evidence>
<keyword evidence="3" id="KW-0378">Hydrolase</keyword>
<dbReference type="GO" id="GO:0005737">
    <property type="term" value="C:cytoplasm"/>
    <property type="evidence" value="ECO:0007669"/>
    <property type="project" value="TreeGrafter"/>
</dbReference>
<dbReference type="GO" id="GO:0072686">
    <property type="term" value="C:mitotic spindle"/>
    <property type="evidence" value="ECO:0007669"/>
    <property type="project" value="TreeGrafter"/>
</dbReference>
<dbReference type="Proteomes" id="UP000620104">
    <property type="component" value="Unassembled WGS sequence"/>
</dbReference>
<reference evidence="7" key="1">
    <citation type="submission" date="2020-07" db="EMBL/GenBank/DDBJ databases">
        <title>Draft Genome Sequence of a Deep-Sea Yeast, Naganishia (Cryptococcus) liquefaciens strain N6.</title>
        <authorList>
            <person name="Han Y.W."/>
            <person name="Kajitani R."/>
            <person name="Morimoto H."/>
            <person name="Parhat M."/>
            <person name="Tsubouchi H."/>
            <person name="Bakenova O."/>
            <person name="Ogata M."/>
            <person name="Argunhan B."/>
            <person name="Aoki R."/>
            <person name="Kajiwara S."/>
            <person name="Itoh T."/>
            <person name="Iwasaki H."/>
        </authorList>
    </citation>
    <scope>NUCLEOTIDE SEQUENCE</scope>
    <source>
        <strain evidence="7">N6</strain>
    </source>
</reference>
<name>A0A8H3YHD2_9TREE</name>
<evidence type="ECO:0000259" key="6">
    <source>
        <dbReference type="PROSITE" id="PS51700"/>
    </source>
</evidence>
<dbReference type="InterPro" id="IPR005314">
    <property type="entry name" value="Peptidase_C50"/>
</dbReference>
<evidence type="ECO:0000313" key="7">
    <source>
        <dbReference type="EMBL" id="GHJ89860.1"/>
    </source>
</evidence>
<dbReference type="OrthoDB" id="10255632at2759"/>
<comment type="catalytic activity">
    <reaction evidence="1">
        <text>All bonds known to be hydrolyzed by this endopeptidase have arginine in P1 and an acidic residue in P4. P6 is often occupied by an acidic residue or by a hydroxy-amino-acid residue, the phosphorylation of which enhances cleavage.</text>
        <dbReference type="EC" id="3.4.22.49"/>
    </reaction>
</comment>